<dbReference type="AlphaFoldDB" id="A0A523UT74"/>
<evidence type="ECO:0000259" key="1">
    <source>
        <dbReference type="PROSITE" id="PS51085"/>
    </source>
</evidence>
<protein>
    <submittedName>
        <fullName evidence="2">DUF4445 domain-containing protein</fullName>
    </submittedName>
</protein>
<dbReference type="Pfam" id="PF17650">
    <property type="entry name" value="RACo_linker"/>
    <property type="match status" value="1"/>
</dbReference>
<dbReference type="InterPro" id="IPR012675">
    <property type="entry name" value="Beta-grasp_dom_sf"/>
</dbReference>
<feature type="domain" description="2Fe-2S ferredoxin-type" evidence="1">
    <location>
        <begin position="8"/>
        <end position="97"/>
    </location>
</feature>
<dbReference type="InterPro" id="IPR001041">
    <property type="entry name" value="2Fe-2S_ferredoxin-type"/>
</dbReference>
<name>A0A523UT74_UNCAE</name>
<dbReference type="PANTHER" id="PTHR42895">
    <property type="entry name" value="IRON-SULFUR CLUSTER-BINDING PROTEIN-RELATED"/>
    <property type="match status" value="1"/>
</dbReference>
<dbReference type="Pfam" id="PF17651">
    <property type="entry name" value="Raco_middle"/>
    <property type="match status" value="1"/>
</dbReference>
<gene>
    <name evidence="2" type="ORF">E3J59_03545</name>
</gene>
<evidence type="ECO:0000313" key="3">
    <source>
        <dbReference type="Proteomes" id="UP000320679"/>
    </source>
</evidence>
<proteinExistence type="predicted"/>
<dbReference type="PROSITE" id="PS51085">
    <property type="entry name" value="2FE2S_FER_2"/>
    <property type="match status" value="1"/>
</dbReference>
<dbReference type="Pfam" id="PF14574">
    <property type="entry name" value="RACo_C_ter"/>
    <property type="match status" value="1"/>
</dbReference>
<dbReference type="Gene3D" id="3.10.20.880">
    <property type="match status" value="1"/>
</dbReference>
<dbReference type="InterPro" id="IPR027980">
    <property type="entry name" value="RACo_C"/>
</dbReference>
<sequence>MKDRHHPVKITFQPEGKTAEVDKGASLLEAAGQAGIYINSVCGGDGICGKCRLVLKEGEVKVEPTTLLTRDEIKKGYVLACQTRAEGDIVVEVPPESREEKGKILVDKDAHRFRALYAPLKGKAYFKYDPLVQKMYLELSPPSLQDHLADHLRLYRRLRRQRKIPIMQTGLKIIKTLPRVLRENEWKVTATLGTRGETVEVIQVEGGDTTKKNYAVAVDVGTSTVVAHLVNLNTSETVDAEATYNSQRIYGEEVTRRIIYAEQNGPDRLKQAIVEDINNLIAALISKNDVKLNDIVALVCAGNTTMVHFLLGLDPAQIRKEPYISACTCPPPIRAAEIGIKINPRGLLYCLPSIAGWVGADITAGILATGLYEAEELTMLIDIGTNGEIVVGNKDWMICCSASAGPAFEGSGVTCGMRAAEGAIEKVNITKEGKIRHTTIGNSKPRGICGSGLIDLVAELFTSGFIDRSGRLNSHKDKRIRERNGEMEFVLVSADQSATGGDLVITQPDIDNLMRAKAAIFAAINILMGFLNLEFEDVGKIYLAGGFGNYLDREKALTIGLIPDLSLEKVQFVGNTSLTGAKMALFSREVLGACYEISRKITYYDLITHPNYMNEFMSAKFLPHTDLDKFPHFGAAAEGT</sequence>
<dbReference type="Gene3D" id="3.10.20.30">
    <property type="match status" value="1"/>
</dbReference>
<dbReference type="PANTHER" id="PTHR42895:SF2">
    <property type="entry name" value="IRON-SULFUR CLUSTER PROTEIN"/>
    <property type="match status" value="1"/>
</dbReference>
<dbReference type="SUPFAM" id="SSF54292">
    <property type="entry name" value="2Fe-2S ferredoxin-like"/>
    <property type="match status" value="1"/>
</dbReference>
<dbReference type="Proteomes" id="UP000320679">
    <property type="component" value="Unassembled WGS sequence"/>
</dbReference>
<comment type="caution">
    <text evidence="2">The sequence shown here is derived from an EMBL/GenBank/DDBJ whole genome shotgun (WGS) entry which is preliminary data.</text>
</comment>
<dbReference type="EMBL" id="SOJK01000154">
    <property type="protein sequence ID" value="TET45747.1"/>
    <property type="molecule type" value="Genomic_DNA"/>
</dbReference>
<dbReference type="InterPro" id="IPR036010">
    <property type="entry name" value="2Fe-2S_ferredoxin-like_sf"/>
</dbReference>
<dbReference type="InterPro" id="IPR043129">
    <property type="entry name" value="ATPase_NBD"/>
</dbReference>
<dbReference type="GO" id="GO:0051536">
    <property type="term" value="F:iron-sulfur cluster binding"/>
    <property type="evidence" value="ECO:0007669"/>
    <property type="project" value="InterPro"/>
</dbReference>
<dbReference type="CDD" id="cd00207">
    <property type="entry name" value="fer2"/>
    <property type="match status" value="1"/>
</dbReference>
<dbReference type="InterPro" id="IPR052911">
    <property type="entry name" value="Corrinoid_activation_enz"/>
</dbReference>
<reference evidence="2 3" key="1">
    <citation type="submission" date="2019-03" db="EMBL/GenBank/DDBJ databases">
        <title>Metabolic potential of uncultured bacteria and archaea associated with petroleum seepage in deep-sea sediments.</title>
        <authorList>
            <person name="Dong X."/>
            <person name="Hubert C."/>
        </authorList>
    </citation>
    <scope>NUCLEOTIDE SEQUENCE [LARGE SCALE GENOMIC DNA]</scope>
    <source>
        <strain evidence="2">E29_bin78</strain>
    </source>
</reference>
<dbReference type="InterPro" id="IPR041414">
    <property type="entry name" value="Raco-like_middle"/>
</dbReference>
<dbReference type="Gene3D" id="3.30.420.480">
    <property type="entry name" value="Domain of unknown function (DUF4445)"/>
    <property type="match status" value="1"/>
</dbReference>
<dbReference type="SUPFAM" id="SSF53067">
    <property type="entry name" value="Actin-like ATPase domain"/>
    <property type="match status" value="1"/>
</dbReference>
<dbReference type="Pfam" id="PF00111">
    <property type="entry name" value="Fer2"/>
    <property type="match status" value="1"/>
</dbReference>
<accession>A0A523UT74</accession>
<dbReference type="InterPro" id="IPR042259">
    <property type="entry name" value="Raco-like_middle_sf"/>
</dbReference>
<organism evidence="2 3">
    <name type="scientific">Aerophobetes bacterium</name>
    <dbReference type="NCBI Taxonomy" id="2030807"/>
    <lineage>
        <taxon>Bacteria</taxon>
        <taxon>Candidatus Aerophobota</taxon>
    </lineage>
</organism>
<evidence type="ECO:0000313" key="2">
    <source>
        <dbReference type="EMBL" id="TET45747.1"/>
    </source>
</evidence>
<dbReference type="InterPro" id="IPR040506">
    <property type="entry name" value="RACo_linker"/>
</dbReference>